<keyword evidence="3" id="KW-1185">Reference proteome</keyword>
<dbReference type="InterPro" id="IPR031466">
    <property type="entry name" value="MIIP"/>
</dbReference>
<proteinExistence type="predicted"/>
<dbReference type="OrthoDB" id="10002384at2759"/>
<feature type="region of interest" description="Disordered" evidence="1">
    <location>
        <begin position="88"/>
        <end position="122"/>
    </location>
</feature>
<reference evidence="2" key="1">
    <citation type="submission" date="2025-08" db="UniProtKB">
        <authorList>
            <consortium name="Ensembl"/>
        </authorList>
    </citation>
    <scope>IDENTIFICATION</scope>
</reference>
<dbReference type="GeneTree" id="ENSGT00390000003768"/>
<dbReference type="PANTHER" id="PTHR34831:SF1">
    <property type="entry name" value="MIGRATION AND INVASION-INHIBITORY PROTEIN"/>
    <property type="match status" value="1"/>
</dbReference>
<dbReference type="AlphaFoldDB" id="A0A8C5QKZ5"/>
<evidence type="ECO:0000313" key="3">
    <source>
        <dbReference type="Proteomes" id="UP000694569"/>
    </source>
</evidence>
<dbReference type="Ensembl" id="ENSLLET00000041398.1">
    <property type="protein sequence ID" value="ENSLLEP00000039795.1"/>
    <property type="gene ID" value="ENSLLEG00000025317.1"/>
</dbReference>
<dbReference type="GO" id="GO:0030336">
    <property type="term" value="P:negative regulation of cell migration"/>
    <property type="evidence" value="ECO:0007669"/>
    <property type="project" value="InterPro"/>
</dbReference>
<protein>
    <submittedName>
        <fullName evidence="2">Migration and invasion inhibitory protein</fullName>
    </submittedName>
</protein>
<organism evidence="2 3">
    <name type="scientific">Leptobrachium leishanense</name>
    <name type="common">Leishan spiny toad</name>
    <dbReference type="NCBI Taxonomy" id="445787"/>
    <lineage>
        <taxon>Eukaryota</taxon>
        <taxon>Metazoa</taxon>
        <taxon>Chordata</taxon>
        <taxon>Craniata</taxon>
        <taxon>Vertebrata</taxon>
        <taxon>Euteleostomi</taxon>
        <taxon>Amphibia</taxon>
        <taxon>Batrachia</taxon>
        <taxon>Anura</taxon>
        <taxon>Pelobatoidea</taxon>
        <taxon>Megophryidae</taxon>
        <taxon>Leptobrachium</taxon>
    </lineage>
</organism>
<sequence>MSDHLEELRQANKCLLDRLKVKNEEFRKLHPIERRPTPTMVPLDIPGGRRPVRDGEINAAVNVFCKNSTKAQDWSLLSVRGHAAHARRSLSSSGKAAGGWEEPGVPKQVESTTRGPSDDCSYRLDAEPGRVVLLQSPVKRLSFLNSSGADPNSSSQYASCQYNHRLTDEGNLRTPKSILLAPRSRNAKRDPAHVTFLSSNTEYQPPMLWASHPPLLGYDWIAGVLELNSPVSDKSDQFFSEIQEFRRVNREECVLEDYYTEAEDLDSVVSEEEADAALNTHECVFCYRVNSRLFPASIGPESACPVCKKRRSRRPQTLEEPAYIRVSIPRSTLLPPYKYRAHRRKSFDPTDSLSLPSHCLAGWENSVPSCEPHKTGLDLKASLDSNFALPETSTSASLGGEPVLVDRHAGVRSQNPELPDNVSFCSRARSENLLNMSRAAFFQRSKPK</sequence>
<dbReference type="Pfam" id="PF15734">
    <property type="entry name" value="MIIP"/>
    <property type="match status" value="1"/>
</dbReference>
<accession>A0A8C5QKZ5</accession>
<reference evidence="2" key="2">
    <citation type="submission" date="2025-09" db="UniProtKB">
        <authorList>
            <consortium name="Ensembl"/>
        </authorList>
    </citation>
    <scope>IDENTIFICATION</scope>
</reference>
<dbReference type="GO" id="GO:0010972">
    <property type="term" value="P:negative regulation of G2/M transition of mitotic cell cycle"/>
    <property type="evidence" value="ECO:0007669"/>
    <property type="project" value="InterPro"/>
</dbReference>
<dbReference type="PANTHER" id="PTHR34831">
    <property type="entry name" value="MIGRATION AND INVASION-INHIBITORY PROTEIN"/>
    <property type="match status" value="1"/>
</dbReference>
<dbReference type="Proteomes" id="UP000694569">
    <property type="component" value="Unplaced"/>
</dbReference>
<evidence type="ECO:0000313" key="2">
    <source>
        <dbReference type="Ensembl" id="ENSLLEP00000039795.1"/>
    </source>
</evidence>
<name>A0A8C5QKZ5_9ANUR</name>
<evidence type="ECO:0000256" key="1">
    <source>
        <dbReference type="SAM" id="MobiDB-lite"/>
    </source>
</evidence>